<proteinExistence type="predicted"/>
<keyword evidence="2" id="KW-1185">Reference proteome</keyword>
<reference evidence="1 2" key="1">
    <citation type="journal article" date="2017" name="Int. J. Syst. Evol. Microbiol.">
        <title>Pseudokineococcus basanitobsidens sp. nov., isolated from volcanic rock.</title>
        <authorList>
            <person name="Lee D.W."/>
            <person name="Park M.Y."/>
            <person name="Kim J.J."/>
            <person name="Kim B.S."/>
        </authorList>
    </citation>
    <scope>NUCLEOTIDE SEQUENCE [LARGE SCALE GENOMIC DNA]</scope>
    <source>
        <strain evidence="1 2">DSM 103726</strain>
    </source>
</reference>
<organism evidence="1 2">
    <name type="scientific">Pseudokineococcus basanitobsidens</name>
    <dbReference type="NCBI Taxonomy" id="1926649"/>
    <lineage>
        <taxon>Bacteria</taxon>
        <taxon>Bacillati</taxon>
        <taxon>Actinomycetota</taxon>
        <taxon>Actinomycetes</taxon>
        <taxon>Kineosporiales</taxon>
        <taxon>Kineosporiaceae</taxon>
        <taxon>Pseudokineococcus</taxon>
    </lineage>
</organism>
<gene>
    <name evidence="1" type="ORF">WDZ17_15975</name>
</gene>
<evidence type="ECO:0000313" key="2">
    <source>
        <dbReference type="Proteomes" id="UP001387100"/>
    </source>
</evidence>
<dbReference type="Proteomes" id="UP001387100">
    <property type="component" value="Unassembled WGS sequence"/>
</dbReference>
<accession>A0ABU8RNW1</accession>
<dbReference type="EMBL" id="JBBIAA010000034">
    <property type="protein sequence ID" value="MEJ5946795.1"/>
    <property type="molecule type" value="Genomic_DNA"/>
</dbReference>
<dbReference type="RefSeq" id="WP_339576175.1">
    <property type="nucleotide sequence ID" value="NZ_JBBIAA010000034.1"/>
</dbReference>
<name>A0ABU8RNW1_9ACTN</name>
<sequence length="498" mass="52873">MAERAQLYRYVTAEQSAEYLAVMRLFTGTLLAELSAGDVASALAERGVALDVAVAQQRCEQLLEWGNLVASPNDARVATIRDYTRSRARYQVSPLGGRVHREVDAVLDAVDGARDVARELLGGTVATLDRLLAALGTPEPDVEALAADVTTVFANQALFTDSVKDFYAFLATRLSRYDLAGEEYEAFKGLLLDYVELISADVARHAPAVVERLGRLEPHLDRLLALLADLPSFAAAAGGLLAQGRARTDWEGLTGWYTGGGGRSGPAQLRGATEQALGQLIANAKRMITSAGGGVSRRGDLLRLAAWFTGCTDEEAHHLFAATFGAQPARHLLVGPDEPDAHGSATTSWWDAAPVDVPVSLRERGDRAARGATPRVPDPGLDRERLLAEAEDELAQRRAAAAELAAAGDLHGATVSPAARDMLLDRVADLLAVDPLLTAPVEATDDDLDLVVRVSAAPDAATVVHAPDGSAAVHGLRLQARRATGEPASTQDERRWGT</sequence>
<dbReference type="InterPro" id="IPR013493">
    <property type="entry name" value="CHP02677"/>
</dbReference>
<comment type="caution">
    <text evidence="1">The sequence shown here is derived from an EMBL/GenBank/DDBJ whole genome shotgun (WGS) entry which is preliminary data.</text>
</comment>
<dbReference type="Pfam" id="PF09660">
    <property type="entry name" value="DUF2397"/>
    <property type="match status" value="1"/>
</dbReference>
<protein>
    <submittedName>
        <fullName evidence="1">TIGR02677 family protein</fullName>
    </submittedName>
</protein>
<evidence type="ECO:0000313" key="1">
    <source>
        <dbReference type="EMBL" id="MEJ5946795.1"/>
    </source>
</evidence>
<dbReference type="NCBIfam" id="TIGR02677">
    <property type="entry name" value="TIGR02677 family protein"/>
    <property type="match status" value="1"/>
</dbReference>